<evidence type="ECO:0000256" key="2">
    <source>
        <dbReference type="ARBA" id="ARBA00023242"/>
    </source>
</evidence>
<dbReference type="SUPFAM" id="SSF54928">
    <property type="entry name" value="RNA-binding domain, RBD"/>
    <property type="match status" value="1"/>
</dbReference>
<dbReference type="InterPro" id="IPR035979">
    <property type="entry name" value="RBD_domain_sf"/>
</dbReference>
<dbReference type="FunFam" id="1.10.20.70:FF:000002">
    <property type="entry name" value="Related to Cleavage stimulation factor"/>
    <property type="match status" value="1"/>
</dbReference>
<keyword evidence="2" id="KW-0539">Nucleus</keyword>
<evidence type="ECO:0000256" key="3">
    <source>
        <dbReference type="PROSITE-ProRule" id="PRU00176"/>
    </source>
</evidence>
<keyword evidence="3" id="KW-0694">RNA-binding</keyword>
<dbReference type="Gene3D" id="3.30.70.330">
    <property type="match status" value="1"/>
</dbReference>
<proteinExistence type="predicted"/>
<evidence type="ECO:0000313" key="7">
    <source>
        <dbReference type="Proteomes" id="UP001182556"/>
    </source>
</evidence>
<dbReference type="Gene3D" id="1.10.20.70">
    <property type="entry name" value="Transcription termination and cleavage factor, C-terminal domain"/>
    <property type="match status" value="1"/>
</dbReference>
<feature type="region of interest" description="Disordered" evidence="4">
    <location>
        <begin position="78"/>
        <end position="186"/>
    </location>
</feature>
<evidence type="ECO:0000256" key="1">
    <source>
        <dbReference type="ARBA" id="ARBA00004123"/>
    </source>
</evidence>
<feature type="domain" description="RRM" evidence="5">
    <location>
        <begin position="4"/>
        <end position="82"/>
    </location>
</feature>
<evidence type="ECO:0000259" key="5">
    <source>
        <dbReference type="PROSITE" id="PS50102"/>
    </source>
</evidence>
<dbReference type="PANTHER" id="PTHR45735">
    <property type="entry name" value="CLEAVAGE STIMULATION FACTOR SUBUNIT 2"/>
    <property type="match status" value="1"/>
</dbReference>
<reference evidence="6" key="1">
    <citation type="submission" date="2023-02" db="EMBL/GenBank/DDBJ databases">
        <title>Identification and recombinant expression of a fungal hydrolase from Papiliotrema laurentii that hydrolyzes apple cutin and clears colloidal polyester polyurethane.</title>
        <authorList>
            <consortium name="DOE Joint Genome Institute"/>
            <person name="Roman V.A."/>
            <person name="Bojanowski C."/>
            <person name="Crable B.R."/>
            <person name="Wagner D.N."/>
            <person name="Hung C.S."/>
            <person name="Nadeau L.J."/>
            <person name="Schratz L."/>
            <person name="Haridas S."/>
            <person name="Pangilinan J."/>
            <person name="Lipzen A."/>
            <person name="Na H."/>
            <person name="Yan M."/>
            <person name="Ng V."/>
            <person name="Grigoriev I.V."/>
            <person name="Spatafora J.W."/>
            <person name="Barlow D."/>
            <person name="Biffinger J."/>
            <person name="Kelley-Loughnane N."/>
            <person name="Varaljay V.A."/>
            <person name="Crookes-Goodson W.J."/>
        </authorList>
    </citation>
    <scope>NUCLEOTIDE SEQUENCE</scope>
    <source>
        <strain evidence="6">5307AH</strain>
    </source>
</reference>
<dbReference type="PANTHER" id="PTHR45735:SF2">
    <property type="entry name" value="CLEAVAGE STIMULATION FACTOR SUBUNIT 2"/>
    <property type="match status" value="1"/>
</dbReference>
<feature type="region of interest" description="Disordered" evidence="4">
    <location>
        <begin position="263"/>
        <end position="347"/>
    </location>
</feature>
<dbReference type="Pfam" id="PF00076">
    <property type="entry name" value="RRM_1"/>
    <property type="match status" value="1"/>
</dbReference>
<dbReference type="GO" id="GO:0031124">
    <property type="term" value="P:mRNA 3'-end processing"/>
    <property type="evidence" value="ECO:0007669"/>
    <property type="project" value="InterPro"/>
</dbReference>
<dbReference type="InterPro" id="IPR025742">
    <property type="entry name" value="CSTF2_hinge"/>
</dbReference>
<dbReference type="GO" id="GO:0005847">
    <property type="term" value="C:mRNA cleavage and polyadenylation specificity factor complex"/>
    <property type="evidence" value="ECO:0007669"/>
    <property type="project" value="TreeGrafter"/>
</dbReference>
<sequence>MPSKTIFVANLPFDVSEEQLGSTFSEVGPVQNVEIKFDPQTNKSKGYAFIHYYDPDTAASAVRNLHQVEVNGRNLRVELSTDEPPKKRRQMAAQGGSVPPVGGPPGYGPPGGAGGYGGGGPGPAGPGGRRDETPPMGRGGYGYDRPPVLGQGGPAGGYGAPGIAPGGQAGQGGPDGNDLSHLPPGVDVPPGQKATDVISKTLAAISPGQMQEVMADMKTLIATQPDRARQLLHSKPQLAYALFQAMLLLNIVDASVLQRINPLPPQSAPHAPPPSHQAPPAQQGYPAYPPAPAGHNAPSYPPAYPPQQPPQPPAQGGYRPPTDNRYGAPPPPQPQPPAGNVAPPIPPHAQAALATLPEDQRTMLMQVLSMTPEQIAALDATQQASIMQLRAQFLG</sequence>
<dbReference type="Gene3D" id="1.25.40.630">
    <property type="match status" value="1"/>
</dbReference>
<dbReference type="Pfam" id="PF14327">
    <property type="entry name" value="CSTF2_hinge"/>
    <property type="match status" value="1"/>
</dbReference>
<keyword evidence="7" id="KW-1185">Reference proteome</keyword>
<protein>
    <recommendedName>
        <fullName evidence="5">RRM domain-containing protein</fullName>
    </recommendedName>
</protein>
<name>A0AAD9FR07_PAPLA</name>
<dbReference type="InterPro" id="IPR000504">
    <property type="entry name" value="RRM_dom"/>
</dbReference>
<dbReference type="GO" id="GO:0003729">
    <property type="term" value="F:mRNA binding"/>
    <property type="evidence" value="ECO:0007669"/>
    <property type="project" value="TreeGrafter"/>
</dbReference>
<dbReference type="Pfam" id="PF14304">
    <property type="entry name" value="CSTF_C"/>
    <property type="match status" value="1"/>
</dbReference>
<comment type="caution">
    <text evidence="6">The sequence shown here is derived from an EMBL/GenBank/DDBJ whole genome shotgun (WGS) entry which is preliminary data.</text>
</comment>
<evidence type="ECO:0000313" key="6">
    <source>
        <dbReference type="EMBL" id="KAK1924583.1"/>
    </source>
</evidence>
<dbReference type="PROSITE" id="PS50102">
    <property type="entry name" value="RRM"/>
    <property type="match status" value="1"/>
</dbReference>
<dbReference type="AlphaFoldDB" id="A0AAD9FR07"/>
<gene>
    <name evidence="6" type="ORF">DB88DRAFT_486037</name>
</gene>
<feature type="compositionally biased region" description="Gly residues" evidence="4">
    <location>
        <begin position="150"/>
        <end position="175"/>
    </location>
</feature>
<dbReference type="Proteomes" id="UP001182556">
    <property type="component" value="Unassembled WGS sequence"/>
</dbReference>
<feature type="compositionally biased region" description="Pro residues" evidence="4">
    <location>
        <begin position="263"/>
        <end position="277"/>
    </location>
</feature>
<dbReference type="SMART" id="SM00360">
    <property type="entry name" value="RRM"/>
    <property type="match status" value="1"/>
</dbReference>
<dbReference type="InterPro" id="IPR026896">
    <property type="entry name" value="CSTF_C"/>
</dbReference>
<feature type="compositionally biased region" description="Gly residues" evidence="4">
    <location>
        <begin position="109"/>
        <end position="127"/>
    </location>
</feature>
<feature type="compositionally biased region" description="Pro residues" evidence="4">
    <location>
        <begin position="299"/>
        <end position="313"/>
    </location>
</feature>
<organism evidence="6 7">
    <name type="scientific">Papiliotrema laurentii</name>
    <name type="common">Cryptococcus laurentii</name>
    <dbReference type="NCBI Taxonomy" id="5418"/>
    <lineage>
        <taxon>Eukaryota</taxon>
        <taxon>Fungi</taxon>
        <taxon>Dikarya</taxon>
        <taxon>Basidiomycota</taxon>
        <taxon>Agaricomycotina</taxon>
        <taxon>Tremellomycetes</taxon>
        <taxon>Tremellales</taxon>
        <taxon>Rhynchogastremaceae</taxon>
        <taxon>Papiliotrema</taxon>
    </lineage>
</organism>
<comment type="subcellular location">
    <subcellularLocation>
        <location evidence="1">Nucleus</location>
    </subcellularLocation>
</comment>
<evidence type="ECO:0000256" key="4">
    <source>
        <dbReference type="SAM" id="MobiDB-lite"/>
    </source>
</evidence>
<feature type="compositionally biased region" description="Pro residues" evidence="4">
    <location>
        <begin position="328"/>
        <end position="347"/>
    </location>
</feature>
<accession>A0AAD9FR07</accession>
<dbReference type="InterPro" id="IPR038192">
    <property type="entry name" value="CSTF_C_sf"/>
</dbReference>
<dbReference type="EMBL" id="JAODAN010000004">
    <property type="protein sequence ID" value="KAK1924583.1"/>
    <property type="molecule type" value="Genomic_DNA"/>
</dbReference>
<dbReference type="InterPro" id="IPR012677">
    <property type="entry name" value="Nucleotide-bd_a/b_plait_sf"/>
</dbReference>